<comment type="caution">
    <text evidence="1">The sequence shown here is derived from an EMBL/GenBank/DDBJ whole genome shotgun (WGS) entry which is preliminary data.</text>
</comment>
<gene>
    <name evidence="1" type="ORF">Ddye_005835</name>
</gene>
<protein>
    <submittedName>
        <fullName evidence="1">Uncharacterized protein</fullName>
    </submittedName>
</protein>
<accession>A0AAD9XHA1</accession>
<reference evidence="1" key="1">
    <citation type="journal article" date="2023" name="Plant J.">
        <title>Genome sequences and population genomics provide insights into the demographic history, inbreeding, and mutation load of two 'living fossil' tree species of Dipteronia.</title>
        <authorList>
            <person name="Feng Y."/>
            <person name="Comes H.P."/>
            <person name="Chen J."/>
            <person name="Zhu S."/>
            <person name="Lu R."/>
            <person name="Zhang X."/>
            <person name="Li P."/>
            <person name="Qiu J."/>
            <person name="Olsen K.M."/>
            <person name="Qiu Y."/>
        </authorList>
    </citation>
    <scope>NUCLEOTIDE SEQUENCE</scope>
    <source>
        <strain evidence="1">KIB01</strain>
    </source>
</reference>
<sequence>MEGVTTKYYCNLFASVNPSDKQIMGVFSAVRAKVTIAMNIYLLRKFSVEEVIIVIKQIDPLKALRPDGLLILFFPKFWDIVWGNVISVILDVLNSDAPLDKLGEAVVILIPKVKNHVRVAEFRPISLYNMAYKIVANRLEVVLERVISPN</sequence>
<proteinExistence type="predicted"/>
<keyword evidence="2" id="KW-1185">Reference proteome</keyword>
<dbReference type="EMBL" id="JANJYI010000002">
    <property type="protein sequence ID" value="KAK2659302.1"/>
    <property type="molecule type" value="Genomic_DNA"/>
</dbReference>
<dbReference type="AlphaFoldDB" id="A0AAD9XHA1"/>
<organism evidence="1 2">
    <name type="scientific">Dipteronia dyeriana</name>
    <dbReference type="NCBI Taxonomy" id="168575"/>
    <lineage>
        <taxon>Eukaryota</taxon>
        <taxon>Viridiplantae</taxon>
        <taxon>Streptophyta</taxon>
        <taxon>Embryophyta</taxon>
        <taxon>Tracheophyta</taxon>
        <taxon>Spermatophyta</taxon>
        <taxon>Magnoliopsida</taxon>
        <taxon>eudicotyledons</taxon>
        <taxon>Gunneridae</taxon>
        <taxon>Pentapetalae</taxon>
        <taxon>rosids</taxon>
        <taxon>malvids</taxon>
        <taxon>Sapindales</taxon>
        <taxon>Sapindaceae</taxon>
        <taxon>Hippocastanoideae</taxon>
        <taxon>Acereae</taxon>
        <taxon>Dipteronia</taxon>
    </lineage>
</organism>
<name>A0AAD9XHA1_9ROSI</name>
<evidence type="ECO:0000313" key="2">
    <source>
        <dbReference type="Proteomes" id="UP001280121"/>
    </source>
</evidence>
<evidence type="ECO:0000313" key="1">
    <source>
        <dbReference type="EMBL" id="KAK2659302.1"/>
    </source>
</evidence>
<dbReference type="Proteomes" id="UP001280121">
    <property type="component" value="Unassembled WGS sequence"/>
</dbReference>